<dbReference type="GO" id="GO:0008270">
    <property type="term" value="F:zinc ion binding"/>
    <property type="evidence" value="ECO:0007669"/>
    <property type="project" value="UniProtKB-KW"/>
</dbReference>
<dbReference type="GO" id="GO:0005634">
    <property type="term" value="C:nucleus"/>
    <property type="evidence" value="ECO:0007669"/>
    <property type="project" value="UniProtKB-SubCell"/>
</dbReference>
<keyword evidence="13" id="KW-1185">Reference proteome</keyword>
<keyword evidence="6" id="KW-0805">Transcription regulation</keyword>
<keyword evidence="8" id="KW-0804">Transcription</keyword>
<keyword evidence="5" id="KW-0862">Zinc</keyword>
<evidence type="ECO:0000256" key="2">
    <source>
        <dbReference type="ARBA" id="ARBA00008092"/>
    </source>
</evidence>
<evidence type="ECO:0000256" key="5">
    <source>
        <dbReference type="ARBA" id="ARBA00022833"/>
    </source>
</evidence>
<evidence type="ECO:0000256" key="8">
    <source>
        <dbReference type="ARBA" id="ARBA00023163"/>
    </source>
</evidence>
<sequence length="423" mass="46372">MAELQKFIQSSNGAFKSDLMKSFVAKHKGGYSPSSAVPGFTGAGIFPSTTTTSTTTGGDTTDNANIMRQNIDNNQTGANTNTTTGNTTTTQSVTNSDNLNENNGNGNSNRNINNANRNTQTTTTTTKTTSSTTTATKTASPEQPDTNANVSEVTAILEEVKRAVPEAVQLLVQQVADATVDAHMATCMNTHKAVSEATQRFMAMKEAGQLPDMSKLSLSAGSMWEKMMEQMMPEMGKAIKFCKMLPGFSELPQEDQMKLIKHGSFEVMMTRFAMLIDHEKETMLDPSHKMVCPRAVILAMPMGKFLDGFFHVGAQFNPIGMTDGEIGLFTAVLIFSPCRPGLTDLKLVSNIQNLYQQALFNLMKQNHSDPEEKFSKTLSLVPMFRRINEEHSKALGGMKMQSPDSFDKQFPPLHKELYLEGQQ</sequence>
<dbReference type="PANTHER" id="PTHR45805">
    <property type="entry name" value="NUCLEAR HORMONE RECEPTOR HR3-RELATED"/>
    <property type="match status" value="1"/>
</dbReference>
<evidence type="ECO:0000313" key="13">
    <source>
        <dbReference type="Proteomes" id="UP001374579"/>
    </source>
</evidence>
<comment type="similarity">
    <text evidence="2">Belongs to the nuclear hormone receptor family. NR1 subfamily.</text>
</comment>
<evidence type="ECO:0000256" key="4">
    <source>
        <dbReference type="ARBA" id="ARBA00022771"/>
    </source>
</evidence>
<dbReference type="Pfam" id="PF00104">
    <property type="entry name" value="Hormone_recep"/>
    <property type="match status" value="1"/>
</dbReference>
<dbReference type="PROSITE" id="PS51843">
    <property type="entry name" value="NR_LBD"/>
    <property type="match status" value="1"/>
</dbReference>
<feature type="domain" description="NR LBD" evidence="11">
    <location>
        <begin position="186"/>
        <end position="417"/>
    </location>
</feature>
<evidence type="ECO:0000259" key="11">
    <source>
        <dbReference type="PROSITE" id="PS51843"/>
    </source>
</evidence>
<keyword evidence="7" id="KW-0238">DNA-binding</keyword>
<dbReference type="PRINTS" id="PR00398">
    <property type="entry name" value="STRDHORMONER"/>
</dbReference>
<keyword evidence="3" id="KW-0479">Metal-binding</keyword>
<gene>
    <name evidence="12" type="ORF">V1264_020364</name>
</gene>
<keyword evidence="4" id="KW-0863">Zinc-finger</keyword>
<feature type="region of interest" description="Disordered" evidence="10">
    <location>
        <begin position="71"/>
        <end position="147"/>
    </location>
</feature>
<comment type="subcellular location">
    <subcellularLocation>
        <location evidence="1">Nucleus</location>
    </subcellularLocation>
</comment>
<dbReference type="InterPro" id="IPR035500">
    <property type="entry name" value="NHR-like_dom_sf"/>
</dbReference>
<evidence type="ECO:0000256" key="6">
    <source>
        <dbReference type="ARBA" id="ARBA00023015"/>
    </source>
</evidence>
<evidence type="ECO:0000256" key="1">
    <source>
        <dbReference type="ARBA" id="ARBA00004123"/>
    </source>
</evidence>
<organism evidence="12 13">
    <name type="scientific">Littorina saxatilis</name>
    <dbReference type="NCBI Taxonomy" id="31220"/>
    <lineage>
        <taxon>Eukaryota</taxon>
        <taxon>Metazoa</taxon>
        <taxon>Spiralia</taxon>
        <taxon>Lophotrochozoa</taxon>
        <taxon>Mollusca</taxon>
        <taxon>Gastropoda</taxon>
        <taxon>Caenogastropoda</taxon>
        <taxon>Littorinimorpha</taxon>
        <taxon>Littorinoidea</taxon>
        <taxon>Littorinidae</taxon>
        <taxon>Littorina</taxon>
    </lineage>
</organism>
<evidence type="ECO:0000256" key="7">
    <source>
        <dbReference type="ARBA" id="ARBA00023125"/>
    </source>
</evidence>
<dbReference type="SMART" id="SM00430">
    <property type="entry name" value="HOLI"/>
    <property type="match status" value="1"/>
</dbReference>
<dbReference type="InterPro" id="IPR001723">
    <property type="entry name" value="Nuclear_hrmn_rcpt"/>
</dbReference>
<evidence type="ECO:0000256" key="9">
    <source>
        <dbReference type="ARBA" id="ARBA00023170"/>
    </source>
</evidence>
<reference evidence="12 13" key="1">
    <citation type="submission" date="2024-02" db="EMBL/GenBank/DDBJ databases">
        <title>Chromosome-scale genome assembly of the rough periwinkle Littorina saxatilis.</title>
        <authorList>
            <person name="De Jode A."/>
            <person name="Faria R."/>
            <person name="Formenti G."/>
            <person name="Sims Y."/>
            <person name="Smith T.P."/>
            <person name="Tracey A."/>
            <person name="Wood J.M.D."/>
            <person name="Zagrodzka Z.B."/>
            <person name="Johannesson K."/>
            <person name="Butlin R.K."/>
            <person name="Leder E.H."/>
        </authorList>
    </citation>
    <scope>NUCLEOTIDE SEQUENCE [LARGE SCALE GENOMIC DNA]</scope>
    <source>
        <strain evidence="12">Snail1</strain>
        <tissue evidence="12">Muscle</tissue>
    </source>
</reference>
<dbReference type="AlphaFoldDB" id="A0AAN9B9Z4"/>
<evidence type="ECO:0000256" key="3">
    <source>
        <dbReference type="ARBA" id="ARBA00022723"/>
    </source>
</evidence>
<evidence type="ECO:0000313" key="12">
    <source>
        <dbReference type="EMBL" id="KAK7102083.1"/>
    </source>
</evidence>
<dbReference type="InterPro" id="IPR001728">
    <property type="entry name" value="ThyrH_rcpt"/>
</dbReference>
<dbReference type="SUPFAM" id="SSF48508">
    <property type="entry name" value="Nuclear receptor ligand-binding domain"/>
    <property type="match status" value="1"/>
</dbReference>
<feature type="compositionally biased region" description="Low complexity" evidence="10">
    <location>
        <begin position="72"/>
        <end position="138"/>
    </location>
</feature>
<protein>
    <recommendedName>
        <fullName evidence="11">NR LBD domain-containing protein</fullName>
    </recommendedName>
</protein>
<dbReference type="GO" id="GO:0000978">
    <property type="term" value="F:RNA polymerase II cis-regulatory region sequence-specific DNA binding"/>
    <property type="evidence" value="ECO:0007669"/>
    <property type="project" value="TreeGrafter"/>
</dbReference>
<dbReference type="InterPro" id="IPR000536">
    <property type="entry name" value="Nucl_hrmn_rcpt_lig-bd"/>
</dbReference>
<dbReference type="Gene3D" id="1.10.565.10">
    <property type="entry name" value="Retinoid X Receptor"/>
    <property type="match status" value="1"/>
</dbReference>
<evidence type="ECO:0000256" key="10">
    <source>
        <dbReference type="SAM" id="MobiDB-lite"/>
    </source>
</evidence>
<comment type="caution">
    <text evidence="12">The sequence shown here is derived from an EMBL/GenBank/DDBJ whole genome shotgun (WGS) entry which is preliminary data.</text>
</comment>
<keyword evidence="9" id="KW-0675">Receptor</keyword>
<name>A0AAN9B9Z4_9CAEN</name>
<dbReference type="PANTHER" id="PTHR45805:SF2">
    <property type="entry name" value="NUCLEAR HORMONE RECEPTOR HR3-RELATED"/>
    <property type="match status" value="1"/>
</dbReference>
<dbReference type="GO" id="GO:0004879">
    <property type="term" value="F:nuclear receptor activity"/>
    <property type="evidence" value="ECO:0007669"/>
    <property type="project" value="InterPro"/>
</dbReference>
<dbReference type="CDD" id="cd06929">
    <property type="entry name" value="NR_LBD_F1"/>
    <property type="match status" value="1"/>
</dbReference>
<dbReference type="EMBL" id="JBAMIC010000010">
    <property type="protein sequence ID" value="KAK7102083.1"/>
    <property type="molecule type" value="Genomic_DNA"/>
</dbReference>
<proteinExistence type="inferred from homology"/>
<accession>A0AAN9B9Z4</accession>
<dbReference type="PRINTS" id="PR00546">
    <property type="entry name" value="THYROIDHORMR"/>
</dbReference>
<dbReference type="Proteomes" id="UP001374579">
    <property type="component" value="Unassembled WGS sequence"/>
</dbReference>